<dbReference type="AlphaFoldDB" id="A0A7W4W8J9"/>
<keyword evidence="3" id="KW-1185">Reference proteome</keyword>
<comment type="caution">
    <text evidence="2">The sequence shown here is derived from an EMBL/GenBank/DDBJ whole genome shotgun (WGS) entry which is preliminary data.</text>
</comment>
<keyword evidence="1" id="KW-0812">Transmembrane</keyword>
<evidence type="ECO:0000313" key="3">
    <source>
        <dbReference type="Proteomes" id="UP000537130"/>
    </source>
</evidence>
<keyword evidence="1" id="KW-1133">Transmembrane helix</keyword>
<protein>
    <submittedName>
        <fullName evidence="2">Uncharacterized protein</fullName>
    </submittedName>
</protein>
<proteinExistence type="predicted"/>
<feature type="transmembrane region" description="Helical" evidence="1">
    <location>
        <begin position="12"/>
        <end position="29"/>
    </location>
</feature>
<reference evidence="2 3" key="1">
    <citation type="submission" date="2020-08" db="EMBL/GenBank/DDBJ databases">
        <title>Genomic Encyclopedia of Type Strains, Phase III (KMG-III): the genomes of soil and plant-associated and newly described type strains.</title>
        <authorList>
            <person name="Whitman W."/>
        </authorList>
    </citation>
    <scope>NUCLEOTIDE SEQUENCE [LARGE SCALE GENOMIC DNA]</scope>
    <source>
        <strain evidence="2 3">CECT 8654</strain>
    </source>
</reference>
<organism evidence="2 3">
    <name type="scientific">Litorivivens lipolytica</name>
    <dbReference type="NCBI Taxonomy" id="1524264"/>
    <lineage>
        <taxon>Bacteria</taxon>
        <taxon>Pseudomonadati</taxon>
        <taxon>Pseudomonadota</taxon>
        <taxon>Gammaproteobacteria</taxon>
        <taxon>Litorivivens</taxon>
    </lineage>
</organism>
<gene>
    <name evidence="2" type="ORF">FHR99_003247</name>
</gene>
<keyword evidence="1" id="KW-0472">Membrane</keyword>
<evidence type="ECO:0000256" key="1">
    <source>
        <dbReference type="SAM" id="Phobius"/>
    </source>
</evidence>
<sequence>MTLMIMVTTLKICTWGITLIDTVPVLFPYKLSKS</sequence>
<name>A0A7W4W8J9_9GAMM</name>
<evidence type="ECO:0000313" key="2">
    <source>
        <dbReference type="EMBL" id="MBB3048973.1"/>
    </source>
</evidence>
<dbReference type="EMBL" id="JACHWY010000004">
    <property type="protein sequence ID" value="MBB3048973.1"/>
    <property type="molecule type" value="Genomic_DNA"/>
</dbReference>
<dbReference type="Proteomes" id="UP000537130">
    <property type="component" value="Unassembled WGS sequence"/>
</dbReference>
<accession>A0A7W4W8J9</accession>